<dbReference type="PROSITE" id="PS50853">
    <property type="entry name" value="FN3"/>
    <property type="match status" value="12"/>
</dbReference>
<evidence type="ECO:0000256" key="12">
    <source>
        <dbReference type="ARBA" id="ARBA00023319"/>
    </source>
</evidence>
<dbReference type="Pfam" id="PF03489">
    <property type="entry name" value="SapB_2"/>
    <property type="match status" value="7"/>
</dbReference>
<evidence type="ECO:0000256" key="9">
    <source>
        <dbReference type="ARBA" id="ARBA00023136"/>
    </source>
</evidence>
<organism evidence="21 22">
    <name type="scientific">Pinctada imbricata</name>
    <name type="common">Atlantic pearl-oyster</name>
    <name type="synonym">Pinctada martensii</name>
    <dbReference type="NCBI Taxonomy" id="66713"/>
    <lineage>
        <taxon>Eukaryota</taxon>
        <taxon>Metazoa</taxon>
        <taxon>Spiralia</taxon>
        <taxon>Lophotrochozoa</taxon>
        <taxon>Mollusca</taxon>
        <taxon>Bivalvia</taxon>
        <taxon>Autobranchia</taxon>
        <taxon>Pteriomorphia</taxon>
        <taxon>Pterioida</taxon>
        <taxon>Pterioidea</taxon>
        <taxon>Pteriidae</taxon>
        <taxon>Pinctada</taxon>
    </lineage>
</organism>
<evidence type="ECO:0000256" key="3">
    <source>
        <dbReference type="ARBA" id="ARBA00022525"/>
    </source>
</evidence>
<feature type="domain" description="Saposin B-type" evidence="17">
    <location>
        <begin position="2694"/>
        <end position="2775"/>
    </location>
</feature>
<dbReference type="FunFam" id="2.60.40.10:FF:000158">
    <property type="entry name" value="Sidekick cell adhesion molecule 2"/>
    <property type="match status" value="1"/>
</dbReference>
<dbReference type="PANTHER" id="PTHR44170:SF49">
    <property type="entry name" value="PROTEIN SIDEKICK-1 ISOFORM X1"/>
    <property type="match status" value="1"/>
</dbReference>
<feature type="compositionally biased region" description="Pro residues" evidence="14">
    <location>
        <begin position="1956"/>
        <end position="1977"/>
    </location>
</feature>
<comment type="caution">
    <text evidence="21">The sequence shown here is derived from an EMBL/GenBank/DDBJ whole genome shotgun (WGS) entry which is preliminary data.</text>
</comment>
<feature type="domain" description="Saposin B-type" evidence="17">
    <location>
        <begin position="2270"/>
        <end position="2359"/>
    </location>
</feature>
<feature type="domain" description="Saposin B-type" evidence="17">
    <location>
        <begin position="2170"/>
        <end position="2252"/>
    </location>
</feature>
<feature type="domain" description="Saposin B-type" evidence="17">
    <location>
        <begin position="2384"/>
        <end position="2465"/>
    </location>
</feature>
<dbReference type="InterPro" id="IPR011001">
    <property type="entry name" value="Saposin-like"/>
</dbReference>
<feature type="domain" description="Ig-like" evidence="18">
    <location>
        <begin position="217"/>
        <end position="306"/>
    </location>
</feature>
<feature type="domain" description="Ig-like" evidence="18">
    <location>
        <begin position="372"/>
        <end position="458"/>
    </location>
</feature>
<reference evidence="21" key="1">
    <citation type="submission" date="2019-08" db="EMBL/GenBank/DDBJ databases">
        <title>The improved chromosome-level genome for the pearl oyster Pinctada fucata martensii using PacBio sequencing and Hi-C.</title>
        <authorList>
            <person name="Zheng Z."/>
        </authorList>
    </citation>
    <scope>NUCLEOTIDE SEQUENCE</scope>
    <source>
        <strain evidence="21">ZZ-2019</strain>
        <tissue evidence="21">Adductor muscle</tissue>
    </source>
</reference>
<dbReference type="GO" id="GO:0098632">
    <property type="term" value="F:cell-cell adhesion mediator activity"/>
    <property type="evidence" value="ECO:0007669"/>
    <property type="project" value="TreeGrafter"/>
</dbReference>
<feature type="region of interest" description="Disordered" evidence="14">
    <location>
        <begin position="1689"/>
        <end position="1712"/>
    </location>
</feature>
<dbReference type="InterPro" id="IPR008139">
    <property type="entry name" value="SaposinB_dom"/>
</dbReference>
<dbReference type="CDD" id="cd00063">
    <property type="entry name" value="FN3"/>
    <property type="match status" value="12"/>
</dbReference>
<dbReference type="SMART" id="SM00741">
    <property type="entry name" value="SapB"/>
    <property type="match status" value="8"/>
</dbReference>
<evidence type="ECO:0000256" key="11">
    <source>
        <dbReference type="ARBA" id="ARBA00023180"/>
    </source>
</evidence>
<keyword evidence="7" id="KW-0130">Cell adhesion</keyword>
<evidence type="ECO:0000256" key="1">
    <source>
        <dbReference type="ARBA" id="ARBA00004479"/>
    </source>
</evidence>
<feature type="chain" id="PRO_5041734842" evidence="16">
    <location>
        <begin position="21"/>
        <end position="3103"/>
    </location>
</feature>
<keyword evidence="12" id="KW-0393">Immunoglobulin domain</keyword>
<dbReference type="SMART" id="SM00409">
    <property type="entry name" value="IG"/>
    <property type="match status" value="5"/>
</dbReference>
<accession>A0AA89BWY4</accession>
<feature type="domain" description="Fibronectin type-III" evidence="19">
    <location>
        <begin position="778"/>
        <end position="879"/>
    </location>
</feature>
<dbReference type="InterPro" id="IPR007856">
    <property type="entry name" value="SapB_1"/>
</dbReference>
<dbReference type="InterPro" id="IPR003599">
    <property type="entry name" value="Ig_sub"/>
</dbReference>
<evidence type="ECO:0000256" key="16">
    <source>
        <dbReference type="SAM" id="SignalP"/>
    </source>
</evidence>
<feature type="domain" description="Fibronectin type-III" evidence="19">
    <location>
        <begin position="1015"/>
        <end position="1109"/>
    </location>
</feature>
<keyword evidence="8 15" id="KW-1133">Transmembrane helix</keyword>
<feature type="compositionally biased region" description="Low complexity" evidence="14">
    <location>
        <begin position="1991"/>
        <end position="2005"/>
    </location>
</feature>
<dbReference type="GO" id="GO:0007411">
    <property type="term" value="P:axon guidance"/>
    <property type="evidence" value="ECO:0007669"/>
    <property type="project" value="TreeGrafter"/>
</dbReference>
<evidence type="ECO:0000256" key="5">
    <source>
        <dbReference type="ARBA" id="ARBA00022729"/>
    </source>
</evidence>
<feature type="compositionally biased region" description="Polar residues" evidence="14">
    <location>
        <begin position="1695"/>
        <end position="1704"/>
    </location>
</feature>
<dbReference type="FunFam" id="2.60.40.10:FF:000008">
    <property type="entry name" value="roundabout homolog 2 isoform X2"/>
    <property type="match status" value="1"/>
</dbReference>
<feature type="domain" description="Ig-like" evidence="18">
    <location>
        <begin position="25"/>
        <end position="101"/>
    </location>
</feature>
<dbReference type="InterPro" id="IPR013106">
    <property type="entry name" value="Ig_V-set"/>
</dbReference>
<evidence type="ECO:0000256" key="15">
    <source>
        <dbReference type="SAM" id="Phobius"/>
    </source>
</evidence>
<feature type="domain" description="Fibronectin type-III" evidence="19">
    <location>
        <begin position="883"/>
        <end position="977"/>
    </location>
</feature>
<dbReference type="FunFam" id="2.60.40.10:FF:000360">
    <property type="entry name" value="Sidekick cell adhesion molecule 2"/>
    <property type="match status" value="1"/>
</dbReference>
<feature type="signal peptide" evidence="16">
    <location>
        <begin position="1"/>
        <end position="20"/>
    </location>
</feature>
<feature type="domain" description="Fibronectin type-III" evidence="19">
    <location>
        <begin position="560"/>
        <end position="670"/>
    </location>
</feature>
<feature type="domain" description="Fibronectin type-III" evidence="19">
    <location>
        <begin position="676"/>
        <end position="773"/>
    </location>
</feature>
<feature type="domain" description="Fibronectin type-III" evidence="19">
    <location>
        <begin position="1314"/>
        <end position="1409"/>
    </location>
</feature>
<dbReference type="SUPFAM" id="SSF47862">
    <property type="entry name" value="Saposin"/>
    <property type="match status" value="7"/>
</dbReference>
<dbReference type="Pfam" id="PF02199">
    <property type="entry name" value="SapA"/>
    <property type="match status" value="2"/>
</dbReference>
<feature type="domain" description="Fibronectin type-III" evidence="19">
    <location>
        <begin position="1414"/>
        <end position="1508"/>
    </location>
</feature>
<dbReference type="FunFam" id="2.60.40.10:FF:000028">
    <property type="entry name" value="Neuronal cell adhesion molecule"/>
    <property type="match status" value="2"/>
</dbReference>
<evidence type="ECO:0000313" key="21">
    <source>
        <dbReference type="EMBL" id="KAK3090478.1"/>
    </source>
</evidence>
<dbReference type="Pfam" id="PF00041">
    <property type="entry name" value="fn3"/>
    <property type="match status" value="11"/>
</dbReference>
<dbReference type="InterPro" id="IPR013098">
    <property type="entry name" value="Ig_I-set"/>
</dbReference>
<dbReference type="SMART" id="SM00408">
    <property type="entry name" value="IGc2"/>
    <property type="match status" value="4"/>
</dbReference>
<dbReference type="Pfam" id="PF07679">
    <property type="entry name" value="I-set"/>
    <property type="match status" value="2"/>
</dbReference>
<dbReference type="InterPro" id="IPR036179">
    <property type="entry name" value="Ig-like_dom_sf"/>
</dbReference>
<dbReference type="InterPro" id="IPR013783">
    <property type="entry name" value="Ig-like_fold"/>
</dbReference>
<evidence type="ECO:0000259" key="17">
    <source>
        <dbReference type="PROSITE" id="PS50015"/>
    </source>
</evidence>
<feature type="domain" description="Saposin B-type" evidence="17">
    <location>
        <begin position="2919"/>
        <end position="3003"/>
    </location>
</feature>
<dbReference type="InterPro" id="IPR036116">
    <property type="entry name" value="FN3_sf"/>
</dbReference>
<dbReference type="SUPFAM" id="SSF48726">
    <property type="entry name" value="Immunoglobulin"/>
    <property type="match status" value="6"/>
</dbReference>
<keyword evidence="9 15" id="KW-0472">Membrane</keyword>
<evidence type="ECO:0000256" key="13">
    <source>
        <dbReference type="ARBA" id="ARBA00061621"/>
    </source>
</evidence>
<dbReference type="PANTHER" id="PTHR44170">
    <property type="entry name" value="PROTEIN SIDEKICK"/>
    <property type="match status" value="1"/>
</dbReference>
<name>A0AA89BWY4_PINIB</name>
<keyword evidence="6" id="KW-0677">Repeat</keyword>
<evidence type="ECO:0000256" key="14">
    <source>
        <dbReference type="SAM" id="MobiDB-lite"/>
    </source>
</evidence>
<evidence type="ECO:0000259" key="20">
    <source>
        <dbReference type="PROSITE" id="PS51110"/>
    </source>
</evidence>
<evidence type="ECO:0000256" key="7">
    <source>
        <dbReference type="ARBA" id="ARBA00022889"/>
    </source>
</evidence>
<dbReference type="InterPro" id="IPR003961">
    <property type="entry name" value="FN3_dom"/>
</dbReference>
<feature type="domain" description="Ig-like" evidence="18">
    <location>
        <begin position="463"/>
        <end position="558"/>
    </location>
</feature>
<evidence type="ECO:0000256" key="10">
    <source>
        <dbReference type="ARBA" id="ARBA00023157"/>
    </source>
</evidence>
<dbReference type="PRINTS" id="PR00014">
    <property type="entry name" value="FNTYPEIII"/>
</dbReference>
<dbReference type="PROSITE" id="PS50835">
    <property type="entry name" value="IG_LIKE"/>
    <property type="match status" value="4"/>
</dbReference>
<feature type="region of interest" description="Disordered" evidence="14">
    <location>
        <begin position="1857"/>
        <end position="2005"/>
    </location>
</feature>
<evidence type="ECO:0000256" key="6">
    <source>
        <dbReference type="ARBA" id="ARBA00022737"/>
    </source>
</evidence>
<evidence type="ECO:0000259" key="19">
    <source>
        <dbReference type="PROSITE" id="PS50853"/>
    </source>
</evidence>
<dbReference type="EMBL" id="VSWD01000010">
    <property type="protein sequence ID" value="KAK3090478.1"/>
    <property type="molecule type" value="Genomic_DNA"/>
</dbReference>
<dbReference type="InterPro" id="IPR007110">
    <property type="entry name" value="Ig-like_dom"/>
</dbReference>
<evidence type="ECO:0000256" key="8">
    <source>
        <dbReference type="ARBA" id="ARBA00022989"/>
    </source>
</evidence>
<dbReference type="Pfam" id="PF05184">
    <property type="entry name" value="SapB_1"/>
    <property type="match status" value="5"/>
</dbReference>
<dbReference type="FunFam" id="1.10.225.10:FF:000002">
    <property type="entry name" value="prosaposin isoform X2"/>
    <property type="match status" value="2"/>
</dbReference>
<feature type="region of interest" description="Disordered" evidence="14">
    <location>
        <begin position="1102"/>
        <end position="1122"/>
    </location>
</feature>
<dbReference type="SUPFAM" id="SSF49265">
    <property type="entry name" value="Fibronectin type III"/>
    <property type="match status" value="7"/>
</dbReference>
<dbReference type="FunFam" id="2.60.40.10:FF:000093">
    <property type="entry name" value="Down syndrome cell adhesion molecule, isoform B"/>
    <property type="match status" value="1"/>
</dbReference>
<feature type="transmembrane region" description="Helical" evidence="15">
    <location>
        <begin position="1820"/>
        <end position="1844"/>
    </location>
</feature>
<dbReference type="GO" id="GO:0007420">
    <property type="term" value="P:brain development"/>
    <property type="evidence" value="ECO:0007669"/>
    <property type="project" value="TreeGrafter"/>
</dbReference>
<dbReference type="Pfam" id="PF13927">
    <property type="entry name" value="Ig_3"/>
    <property type="match status" value="2"/>
</dbReference>
<protein>
    <submittedName>
        <fullName evidence="21">Uncharacterized protein</fullName>
    </submittedName>
</protein>
<dbReference type="PROSITE" id="PS51110">
    <property type="entry name" value="SAP_A"/>
    <property type="match status" value="2"/>
</dbReference>
<dbReference type="PROSITE" id="PS50015">
    <property type="entry name" value="SAP_B"/>
    <property type="match status" value="8"/>
</dbReference>
<dbReference type="Gene3D" id="1.10.225.10">
    <property type="entry name" value="Saposin-like"/>
    <property type="match status" value="8"/>
</dbReference>
<dbReference type="InterPro" id="IPR008373">
    <property type="entry name" value="Saposin"/>
</dbReference>
<proteinExistence type="inferred from homology"/>
<evidence type="ECO:0000256" key="2">
    <source>
        <dbReference type="ARBA" id="ARBA00004613"/>
    </source>
</evidence>
<keyword evidence="10" id="KW-1015">Disulfide bond</keyword>
<feature type="domain" description="Fibronectin type-III" evidence="19">
    <location>
        <begin position="1708"/>
        <end position="1804"/>
    </location>
</feature>
<dbReference type="GO" id="GO:0005764">
    <property type="term" value="C:lysosome"/>
    <property type="evidence" value="ECO:0007669"/>
    <property type="project" value="InterPro"/>
</dbReference>
<feature type="region of interest" description="Disordered" evidence="14">
    <location>
        <begin position="652"/>
        <end position="681"/>
    </location>
</feature>
<dbReference type="Gene3D" id="2.60.40.10">
    <property type="entry name" value="Immunoglobulins"/>
    <property type="match status" value="18"/>
</dbReference>
<dbReference type="SMART" id="SM00406">
    <property type="entry name" value="IGv"/>
    <property type="match status" value="2"/>
</dbReference>
<dbReference type="GO" id="GO:0030424">
    <property type="term" value="C:axon"/>
    <property type="evidence" value="ECO:0007669"/>
    <property type="project" value="TreeGrafter"/>
</dbReference>
<feature type="domain" description="Fibronectin type-III" evidence="19">
    <location>
        <begin position="1510"/>
        <end position="1605"/>
    </location>
</feature>
<feature type="domain" description="Saposin B-type" evidence="17">
    <location>
        <begin position="2509"/>
        <end position="2590"/>
    </location>
</feature>
<dbReference type="GO" id="GO:0005886">
    <property type="term" value="C:plasma membrane"/>
    <property type="evidence" value="ECO:0007669"/>
    <property type="project" value="TreeGrafter"/>
</dbReference>
<keyword evidence="4 15" id="KW-0812">Transmembrane</keyword>
<dbReference type="Proteomes" id="UP001186944">
    <property type="component" value="Unassembled WGS sequence"/>
</dbReference>
<dbReference type="SMART" id="SM00162">
    <property type="entry name" value="SAPA"/>
    <property type="match status" value="2"/>
</dbReference>
<dbReference type="InterPro" id="IPR008138">
    <property type="entry name" value="SapB_2"/>
</dbReference>
<dbReference type="GO" id="GO:0006665">
    <property type="term" value="P:sphingolipid metabolic process"/>
    <property type="evidence" value="ECO:0007669"/>
    <property type="project" value="InterPro"/>
</dbReference>
<gene>
    <name evidence="21" type="ORF">FSP39_012184</name>
</gene>
<keyword evidence="22" id="KW-1185">Reference proteome</keyword>
<evidence type="ECO:0000256" key="4">
    <source>
        <dbReference type="ARBA" id="ARBA00022692"/>
    </source>
</evidence>
<feature type="compositionally biased region" description="Acidic residues" evidence="14">
    <location>
        <begin position="1941"/>
        <end position="1951"/>
    </location>
</feature>
<feature type="domain" description="Saposin B-type" evidence="17">
    <location>
        <begin position="2805"/>
        <end position="2886"/>
    </location>
</feature>
<keyword evidence="5 16" id="KW-0732">Signal</keyword>
<feature type="domain" description="Fibronectin type-III" evidence="19">
    <location>
        <begin position="1609"/>
        <end position="1702"/>
    </location>
</feature>
<keyword evidence="11" id="KW-0325">Glycoprotein</keyword>
<dbReference type="InterPro" id="IPR003119">
    <property type="entry name" value="SAP_A"/>
</dbReference>
<feature type="domain" description="Saposin B-type" evidence="17">
    <location>
        <begin position="2598"/>
        <end position="2679"/>
    </location>
</feature>
<feature type="domain" description="Saposin A-type" evidence="20">
    <location>
        <begin position="3038"/>
        <end position="3078"/>
    </location>
</feature>
<dbReference type="InterPro" id="IPR003598">
    <property type="entry name" value="Ig_sub2"/>
</dbReference>
<dbReference type="PRINTS" id="PR01797">
    <property type="entry name" value="SAPOSIN"/>
</dbReference>
<dbReference type="GO" id="GO:0005576">
    <property type="term" value="C:extracellular region"/>
    <property type="evidence" value="ECO:0007669"/>
    <property type="project" value="UniProtKB-SubCell"/>
</dbReference>
<feature type="domain" description="Saposin A-type" evidence="20">
    <location>
        <begin position="2125"/>
        <end position="2165"/>
    </location>
</feature>
<feature type="compositionally biased region" description="Basic and acidic residues" evidence="14">
    <location>
        <begin position="1102"/>
        <end position="1116"/>
    </location>
</feature>
<comment type="subcellular location">
    <subcellularLocation>
        <location evidence="1">Membrane</location>
        <topology evidence="1">Single-pass type I membrane protein</topology>
    </subcellularLocation>
    <subcellularLocation>
        <location evidence="2">Secreted</location>
    </subcellularLocation>
</comment>
<comment type="similarity">
    <text evidence="13">Belongs to the sidekick family.</text>
</comment>
<keyword evidence="3" id="KW-0964">Secreted</keyword>
<feature type="domain" description="Fibronectin type-III" evidence="19">
    <location>
        <begin position="1216"/>
        <end position="1310"/>
    </location>
</feature>
<sequence>MEPLLWLHLGMLLMTTFCSGQDLPPQFTQEGNCDTPVLQDNQKILTCTAFSSPSSTYRWLRNGQFITNASFSGTHTIRDITRNDAGEYRCQAANKLGSILSQACNLVVAYIDPFTTPSPTTIVPVIKGNAATFSLPPIVSVPPPIVEWYKNSVIMAEVGPKHQVTLSNDLIILDADPSETNSRYMATAKNGQSSDSKDTQVYTLQVTDSGDSAPILPTFVVQPEDTTAIRGETSVTLECIANARPLSDMTTSWYRITNGQRSDSLEYSTKYLLNPAYKRHLLIRNPDESDTGVYECEVTFTTAGVTYPPITAQANLTVHVKPTIISGGTLQITKDFSQNVSLECKAVGVPLPTIHWYYNSVNLATLSSSKCPSNILVPPTNQTVVAGSDIQLPCKVVGAPQPTVQWKQDDQVISISGRFQILSENQLYITTSIPGDSGRYTCTATNSMGSQSAEAFLTVYTKTQITRPPQNVTSIKGSTAEMQCGVSSDSNVQVTWMWYRYDSSNGPRQDITSSARHTISAEGTLTISGVYNIDIGRYECFVVSLGGNDSRTAYLQVTELPHKPVVTSTTLGVTDLKSVNVTWSPGFNGNSPIQRFIVQYRKVIYVQDKGIVDSDDWIVKEGQVLPNVRWYVVTGLRPARYFQFRVSAVNSVGEGPASDPKPVPPILMPEQAPSSPPKGFYGSQRSNTSIMLQWQLPPEDSWNGDLLGYMIRYKPAGYPDSTYLSKNTTNYLVTTYELTNLIIFQEYEIQIAAYNNEGVGEFSDSIREWTMEGVPTKPPTEVNATAINSTTVKVVWKPVDGNFLNGVALGYKVTAIKIDPPSSERVEAVPPSPVDPYGQQMVNMHNLLKFTNYTFSVLCYTGKGDGPKSSQVRIQTAEDVPDVVASLAFTEVLDRSIKVVWTPPDSINGILLGYTIQWERTGQSNTQDEVDLTPDYLTYTINQLSPTTSYTVYVFARTVVGPGEKKSASVTSGVPPRLQDHLQTWLYLISRPDLYCCSSFQDMMFQTSQAPPTVPPSQLTVRFINSTALRVSWAPLSVQDWNGAPKGYKIFYRQLNGSQWSLIEVDLSQDSHILSNLEEWMVYEVKMQAYNDVGSSDFSDVQTERTREAAPSKGPDDVTCETDSSTSINCTWGEVPRLDQNGIILGYKVQYTDLSSQGNPPSLLDVPDNTTHAVVIGGLRKFVKYEIQVLAYTRIGDGVLSTPSVQAETFEDVPGPPMYLWFPNVTYTSVRIRWSPPEEPNGVITGYMVSYRIKDTNNVTNSSDLVQSQHELGVFSLQRETYYVFSVRAKTRRGYGEAAEAKVYTMINRRQPDSPTKPQITSEVKARAVTISWQAGFDGYSPLRNYTIEYKGPDGIWTDIGKTVPADVTSYSVTGLHPNTRYSFRVAANNDIGSSPYSLSSDEVTTLQDKPEGAPKNFAVVPKTTDSVLVTWEQPDQSTWNGDILGYLVQYRKQGMIDFRDKSVLFPDHTTVLSSLDKYVEYEVQVLAFNSIGNGPHTVPMSVYVGVAAPSASPTITNASAKNSTALTVSWTPPPEDTQNGKLSGYRVSYRLVGAGVPKTAVVRENSIDINNLEKFSNYSISVLAYNTYGDGPSSPTVYATTDQWTPGPPKELDFNNITMTSLNVSWQPPEKPNGIIVFYDLTYLSHFDQRLVKLSNLSGNQHYYWINKLEENVTYTVTVVARTKVGPGPEVRQDVTTGPQRNLSPGRPTKPAVQLKTMNTLSMSWENGSPGISPILGYYISARSKDIGKWETVLHIHSPETRVQLAWPSLCAAGGCQFSVIAFNSKSISYPSPPSELIDLNSALAALEQANEKPVYNEWWFLVIVALAGALVIMLIIIFLCLVARNKRDLKKTNANSMSTTTLDDGGFTSAEMRHSNRNLARIGNGTLRSIRSRDPPRPSPASVTYSEDVEGAKAPMHSDDEDDDNSSSLSRKPSNLGDDSSEPSDDESELTEKPFPPPPPPLQPPASPPPPPFTPNPYVNDNARRSWRNQNSNSNNNYTYNPTYTDNYNSNYNAYTYTDSENDSSHYALSLNSGQLIMNNAAGSRAPLPGFSSGWSSEDRAVENTPLIYTSLYIPPGWCYIGRTTDIRLTLFRQKEMHVIKIAIQGMRVSPAKRLILGVSGSSLLGTEKCTWGPSYWCSHVQKAKECGAIKHCMDTVWSKQIIKQVNPTVDCTLCQMVVNQTKQLIKNNSTKAVITSFFEKSCNFMPSTALKEMCNVMIKDYEDSLIQLLTSELNAEKICAVMGMCQGFEDTVHTHKPADIAPKTPNGTKICKDCENLFQDLQNMLMDNETRDQIKATVKDLICSQLTQIEGLCDLLVDEYIPMGLDLLAQQVVGILDVKLDPGVICRVIGFCNQSDIYKAMRTRIQLKNVLKKYNKNKLGGEVECGACKSVVTELRNLDRDPSIQGKVTLFLQQKICSKLGSLSAECQQVVKDYSPMLMELLATELDPTTDCVFIGFCQSSVKATDHTVESNQIMTSQIQHHTADSNKLTVVQALPLVPAKKITKNGELCEVCEVLIQQLRDLITQNNTEAMVTSTLLGICTKLPDMYTQQCKDLVQQYVPAILEILKQEMDPKTVCTAMTLCNAKKVSRVGVKSDEECTLCTLAVTELVKELSTKDVQDKIKTVIEQICNELPGNLKNECLSFVEEYSDAVIQLLLQQLDPQTVCKALNLCTNTSSSSMAKPHKPTKVKANVKCVVCEFAMKEIDSILGKNRTKAEIQAALDKVCSLLPSTISSDCTDFVNQYGPTVIALLLQELSPSQVCTTIGLCTSARTSKEDKPVMAMEPVSLMALLDNKKKLKSKGSGECDMCKLLINQVINMLKENKTEAEIKTLLEKMCSYLKSEESMCKSIVETYVDQIIQYILEKKVTADVVCKEIGMCSAMKPTHKPEQVKQKLIKDIAPLSAMPIPGQMPVLMTKDRCLVCEIMMTYVAESFGENKTAEAINKALKEVCGLLGKNLESQCDSIIKKFGPTILKMLQELSQDVNPKAICRKIGLCTTKVHRMRPSQAAGDLKKNTLNQIKKDTVLRFMMHKKIPLLGQKDCTYGPAYWCANMKTAKKCGAKRVHSSANKCDNQTTMWTEVGQSDPLMQICLREGDIMIN</sequence>
<evidence type="ECO:0000313" key="22">
    <source>
        <dbReference type="Proteomes" id="UP001186944"/>
    </source>
</evidence>
<feature type="domain" description="Fibronectin type-III" evidence="19">
    <location>
        <begin position="1114"/>
        <end position="1212"/>
    </location>
</feature>
<dbReference type="SMART" id="SM00060">
    <property type="entry name" value="FN3"/>
    <property type="match status" value="12"/>
</dbReference>
<evidence type="ECO:0000259" key="18">
    <source>
        <dbReference type="PROSITE" id="PS50835"/>
    </source>
</evidence>